<feature type="domain" description="HTH araC/xylS-type" evidence="5">
    <location>
        <begin position="228"/>
        <end position="326"/>
    </location>
</feature>
<dbReference type="EMBL" id="AP012603">
    <property type="protein sequence ID" value="BAM87420.1"/>
    <property type="molecule type" value="Genomic_DNA"/>
</dbReference>
<accession>M4ZMF7</accession>
<dbReference type="PROSITE" id="PS01124">
    <property type="entry name" value="HTH_ARAC_FAMILY_2"/>
    <property type="match status" value="1"/>
</dbReference>
<dbReference type="PANTHER" id="PTHR46796">
    <property type="entry name" value="HTH-TYPE TRANSCRIPTIONAL ACTIVATOR RHAS-RELATED"/>
    <property type="match status" value="1"/>
</dbReference>
<dbReference type="Pfam" id="PF12833">
    <property type="entry name" value="HTH_18"/>
    <property type="match status" value="1"/>
</dbReference>
<keyword evidence="3" id="KW-0804">Transcription</keyword>
<reference evidence="6 7" key="1">
    <citation type="journal article" date="2013" name="Appl. Environ. Microbiol.">
        <title>Genome analysis suggests that the soil oligotrophic bacterium Agromonas oligotrophica (Bradyrhizobium oligotrophicum) is a nitrogen-fixing symbiont of Aeschynomene indica.</title>
        <authorList>
            <person name="Okubo T."/>
            <person name="Fukushima S."/>
            <person name="Itakura M."/>
            <person name="Oshima K."/>
            <person name="Longtonglang A."/>
            <person name="Teaumroong N."/>
            <person name="Mitsui H."/>
            <person name="Hattori M."/>
            <person name="Hattori R."/>
            <person name="Hattori T."/>
            <person name="Minamisawa K."/>
        </authorList>
    </citation>
    <scope>NUCLEOTIDE SEQUENCE [LARGE SCALE GENOMIC DNA]</scope>
    <source>
        <strain evidence="6 7">S58</strain>
    </source>
</reference>
<keyword evidence="7" id="KW-1185">Reference proteome</keyword>
<dbReference type="SMART" id="SM00342">
    <property type="entry name" value="HTH_ARAC"/>
    <property type="match status" value="1"/>
</dbReference>
<evidence type="ECO:0000313" key="6">
    <source>
        <dbReference type="EMBL" id="BAM87420.1"/>
    </source>
</evidence>
<dbReference type="Gene3D" id="1.10.10.60">
    <property type="entry name" value="Homeodomain-like"/>
    <property type="match status" value="2"/>
</dbReference>
<dbReference type="eggNOG" id="COG2207">
    <property type="taxonomic scope" value="Bacteria"/>
</dbReference>
<evidence type="ECO:0000259" key="5">
    <source>
        <dbReference type="PROSITE" id="PS01124"/>
    </source>
</evidence>
<dbReference type="InterPro" id="IPR050204">
    <property type="entry name" value="AraC_XylS_family_regulators"/>
</dbReference>
<evidence type="ECO:0000256" key="3">
    <source>
        <dbReference type="ARBA" id="ARBA00023163"/>
    </source>
</evidence>
<dbReference type="Proteomes" id="UP000011841">
    <property type="component" value="Chromosome"/>
</dbReference>
<protein>
    <submittedName>
        <fullName evidence="6">Transcriptional regulator, AraC family</fullName>
    </submittedName>
</protein>
<organism evidence="6 7">
    <name type="scientific">Bradyrhizobium oligotrophicum S58</name>
    <dbReference type="NCBI Taxonomy" id="1245469"/>
    <lineage>
        <taxon>Bacteria</taxon>
        <taxon>Pseudomonadati</taxon>
        <taxon>Pseudomonadota</taxon>
        <taxon>Alphaproteobacteria</taxon>
        <taxon>Hyphomicrobiales</taxon>
        <taxon>Nitrobacteraceae</taxon>
        <taxon>Bradyrhizobium</taxon>
    </lineage>
</organism>
<dbReference type="SUPFAM" id="SSF46689">
    <property type="entry name" value="Homeodomain-like"/>
    <property type="match status" value="2"/>
</dbReference>
<keyword evidence="1" id="KW-0805">Transcription regulation</keyword>
<feature type="region of interest" description="Disordered" evidence="4">
    <location>
        <begin position="1"/>
        <end position="32"/>
    </location>
</feature>
<name>M4ZMF7_9BRAD</name>
<evidence type="ECO:0000256" key="1">
    <source>
        <dbReference type="ARBA" id="ARBA00023015"/>
    </source>
</evidence>
<dbReference type="AlphaFoldDB" id="M4ZMF7"/>
<dbReference type="STRING" id="1245469.S58_14120"/>
<dbReference type="PANTHER" id="PTHR46796:SF14">
    <property type="entry name" value="TRANSCRIPTIONAL REGULATORY PROTEIN"/>
    <property type="match status" value="1"/>
</dbReference>
<evidence type="ECO:0000313" key="7">
    <source>
        <dbReference type="Proteomes" id="UP000011841"/>
    </source>
</evidence>
<dbReference type="InterPro" id="IPR018060">
    <property type="entry name" value="HTH_AraC"/>
</dbReference>
<dbReference type="RefSeq" id="WP_015664551.1">
    <property type="nucleotide sequence ID" value="NC_020453.1"/>
</dbReference>
<proteinExistence type="predicted"/>
<dbReference type="GO" id="GO:0043565">
    <property type="term" value="F:sequence-specific DNA binding"/>
    <property type="evidence" value="ECO:0007669"/>
    <property type="project" value="InterPro"/>
</dbReference>
<dbReference type="GeneID" id="301815360"/>
<dbReference type="HOGENOM" id="CLU_000445_88_4_5"/>
<sequence length="329" mass="36134">MSVLDQTAAASPGWPAHAFGSVKTRRTPPNRGGAVIAQTSLDRVDLFRQLVVPAGEDEVVISHISRRLAGHGSTESQARKAGYAVCVHLDELASYDVWSDERHCASPPLAAGTIHISDMRHTWQADIQSSFQVANFYLPQSALDEVAEGQGSRGAGTLHCPIVETRSDSVVTNVAMALLPALMRPEQASKIFLDHAWRALTAHLLKTYGSSDARPQIARGGLSPWQERRAKEMLLADLNGNVTLPDLAQACRLSCSHFSQAFRRTVGCPPHRWLLSQRVERSKELMLNSDQPLSEIALNAGFADQSHFTRVFSRMVKTSPAAWKRAQER</sequence>
<dbReference type="GO" id="GO:0003700">
    <property type="term" value="F:DNA-binding transcription factor activity"/>
    <property type="evidence" value="ECO:0007669"/>
    <property type="project" value="InterPro"/>
</dbReference>
<dbReference type="PATRIC" id="fig|1245469.3.peg.1444"/>
<dbReference type="InterPro" id="IPR018062">
    <property type="entry name" value="HTH_AraC-typ_CS"/>
</dbReference>
<evidence type="ECO:0000256" key="4">
    <source>
        <dbReference type="SAM" id="MobiDB-lite"/>
    </source>
</evidence>
<dbReference type="PROSITE" id="PS00041">
    <property type="entry name" value="HTH_ARAC_FAMILY_1"/>
    <property type="match status" value="1"/>
</dbReference>
<dbReference type="InterPro" id="IPR009057">
    <property type="entry name" value="Homeodomain-like_sf"/>
</dbReference>
<gene>
    <name evidence="6" type="ORF">S58_14120</name>
</gene>
<evidence type="ECO:0000256" key="2">
    <source>
        <dbReference type="ARBA" id="ARBA00023125"/>
    </source>
</evidence>
<dbReference type="KEGG" id="aol:S58_14120"/>
<keyword evidence="2" id="KW-0238">DNA-binding</keyword>